<evidence type="ECO:0000313" key="15">
    <source>
        <dbReference type="Proteomes" id="UP000825729"/>
    </source>
</evidence>
<dbReference type="Pfam" id="PF23259">
    <property type="entry name" value="CHX17_C"/>
    <property type="match status" value="1"/>
</dbReference>
<dbReference type="Proteomes" id="UP000825729">
    <property type="component" value="Unassembled WGS sequence"/>
</dbReference>
<feature type="transmembrane region" description="Helical" evidence="10">
    <location>
        <begin position="186"/>
        <end position="206"/>
    </location>
</feature>
<dbReference type="PANTHER" id="PTHR32468">
    <property type="entry name" value="CATION/H + ANTIPORTER"/>
    <property type="match status" value="1"/>
</dbReference>
<keyword evidence="3" id="KW-0633">Potassium transport</keyword>
<dbReference type="AlphaFoldDB" id="A0AAV7EG40"/>
<evidence type="ECO:0000256" key="6">
    <source>
        <dbReference type="ARBA" id="ARBA00022989"/>
    </source>
</evidence>
<proteinExistence type="inferred from homology"/>
<evidence type="ECO:0000256" key="7">
    <source>
        <dbReference type="ARBA" id="ARBA00023065"/>
    </source>
</evidence>
<sequence length="773" mass="85576">MTSNVDEKLDRLDMCVPGLRAPPLDMAAYLLWKAENVSIWGNPSVYNSVLAGVIIGPTLLGSYEGFDNLLFPVPGQVLSSTLRSLAMIYYLFVEGLKQDTHVVTHAGKKELIIALNGILCSFLLCACFVFATKGGFLQESIQAKGFIVYLPLTLCFSVSPAVQPILEELGLLNSDLGRFSMSLSMLNTAVGTVVALTCRSVGVGLINGRQFMIYNFLIICCLHVFPIAVAQPVILWIVRRVPEGGKVESGVVVSILLLTLVLAGVSDLIGSGTVHVPLVFATLIPAGPPLGSALVLKINTFLHFFLIPHFYLFNGRLFSLFDAQSRSSIFFALLAILASCLGKFVGTLFTAKYYRIPHRESITMGLILCFKGINELLIVNSWRHFNVIDGPTVASVEVAMMMVTAIATPLVRHLAKRSTMVVTTTCQGRSLEESKLSGDFRLMMCVHDEDPVPTLLKLLEASNGGTKTSPTNVCLLHLVELAGHSAPILAPYKTAAVDTPPMCHRREERTNRAFENQVDQMGARHVTLSSFISISPYKTMHLDIYTVAMDKKVCFLILPFHKQTKYAHERTGQLLVRNILREAPCSLGVLLDRSNLRKSSVLVPKRTDIHQIRRFSFKVGAVFLGGEDDQEALRYVSRMVENPDVSLHLLRCCLAPNYDHRHGADDRERERLLDDKFIEDFREKTMQRGNVVYREESVGNVGEMMNSFRSMGADFDLMIVGRRHPAHSFVMDVLSEWSESVELGVLGDFFSSSDFAIDGASVLSIQKYKRPSS</sequence>
<evidence type="ECO:0000256" key="2">
    <source>
        <dbReference type="ARBA" id="ARBA00022448"/>
    </source>
</evidence>
<keyword evidence="8 10" id="KW-0472">Membrane</keyword>
<comment type="similarity">
    <text evidence="9">Belongs to the monovalent cation:proton antiporter 2 (CPA2) transporter (TC 2.A.37) family. CHX (TC 2.A.37.4) subfamily.</text>
</comment>
<evidence type="ECO:0000259" key="11">
    <source>
        <dbReference type="Pfam" id="PF00999"/>
    </source>
</evidence>
<feature type="transmembrane region" description="Helical" evidence="10">
    <location>
        <begin position="250"/>
        <end position="269"/>
    </location>
</feature>
<dbReference type="GO" id="GO:0006813">
    <property type="term" value="P:potassium ion transport"/>
    <property type="evidence" value="ECO:0007669"/>
    <property type="project" value="UniProtKB-KW"/>
</dbReference>
<comment type="caution">
    <text evidence="14">The sequence shown here is derived from an EMBL/GenBank/DDBJ whole genome shotgun (WGS) entry which is preliminary data.</text>
</comment>
<evidence type="ECO:0000256" key="1">
    <source>
        <dbReference type="ARBA" id="ARBA00004141"/>
    </source>
</evidence>
<protein>
    <recommendedName>
        <fullName evidence="16">Cation/H+ exchanger domain-containing protein</fullName>
    </recommendedName>
</protein>
<feature type="domain" description="Cation/H(+) antiporter central" evidence="12">
    <location>
        <begin position="476"/>
        <end position="594"/>
    </location>
</feature>
<evidence type="ECO:0000256" key="3">
    <source>
        <dbReference type="ARBA" id="ARBA00022538"/>
    </source>
</evidence>
<dbReference type="InterPro" id="IPR006153">
    <property type="entry name" value="Cation/H_exchanger_TM"/>
</dbReference>
<dbReference type="Pfam" id="PF00999">
    <property type="entry name" value="Na_H_Exchanger"/>
    <property type="match status" value="1"/>
</dbReference>
<dbReference type="PANTHER" id="PTHR32468:SF26">
    <property type="entry name" value="CATION_H(+) ANTIPORTER 15"/>
    <property type="match status" value="1"/>
</dbReference>
<evidence type="ECO:0000256" key="5">
    <source>
        <dbReference type="ARBA" id="ARBA00022958"/>
    </source>
</evidence>
<dbReference type="GO" id="GO:0016020">
    <property type="term" value="C:membrane"/>
    <property type="evidence" value="ECO:0007669"/>
    <property type="project" value="UniProtKB-SubCell"/>
</dbReference>
<comment type="subcellular location">
    <subcellularLocation>
        <location evidence="1">Membrane</location>
        <topology evidence="1">Multi-pass membrane protein</topology>
    </subcellularLocation>
</comment>
<dbReference type="Gene3D" id="1.20.1530.20">
    <property type="match status" value="1"/>
</dbReference>
<gene>
    <name evidence="14" type="ORF">H6P81_012321</name>
</gene>
<dbReference type="InterPro" id="IPR038770">
    <property type="entry name" value="Na+/solute_symporter_sf"/>
</dbReference>
<dbReference type="InterPro" id="IPR057291">
    <property type="entry name" value="CHX17_2nd"/>
</dbReference>
<feature type="transmembrane region" description="Helical" evidence="10">
    <location>
        <begin position="329"/>
        <end position="350"/>
    </location>
</feature>
<feature type="transmembrane region" description="Helical" evidence="10">
    <location>
        <begin position="112"/>
        <end position="134"/>
    </location>
</feature>
<feature type="domain" description="Cation/H(+) antiporter C-terminal" evidence="13">
    <location>
        <begin position="617"/>
        <end position="768"/>
    </location>
</feature>
<keyword evidence="5" id="KW-0630">Potassium</keyword>
<dbReference type="GO" id="GO:0015297">
    <property type="term" value="F:antiporter activity"/>
    <property type="evidence" value="ECO:0007669"/>
    <property type="project" value="InterPro"/>
</dbReference>
<dbReference type="Pfam" id="PF23256">
    <property type="entry name" value="CHX17_2nd"/>
    <property type="match status" value="1"/>
</dbReference>
<dbReference type="InterPro" id="IPR050794">
    <property type="entry name" value="CPA2_transporter"/>
</dbReference>
<dbReference type="GO" id="GO:1902600">
    <property type="term" value="P:proton transmembrane transport"/>
    <property type="evidence" value="ECO:0007669"/>
    <property type="project" value="InterPro"/>
</dbReference>
<accession>A0AAV7EG40</accession>
<feature type="transmembrane region" description="Helical" evidence="10">
    <location>
        <begin position="146"/>
        <end position="166"/>
    </location>
</feature>
<evidence type="ECO:0000259" key="13">
    <source>
        <dbReference type="Pfam" id="PF23259"/>
    </source>
</evidence>
<feature type="transmembrane region" description="Helical" evidence="10">
    <location>
        <begin position="213"/>
        <end position="238"/>
    </location>
</feature>
<dbReference type="GO" id="GO:0006885">
    <property type="term" value="P:regulation of pH"/>
    <property type="evidence" value="ECO:0007669"/>
    <property type="project" value="TreeGrafter"/>
</dbReference>
<keyword evidence="2" id="KW-0813">Transport</keyword>
<keyword evidence="7" id="KW-0406">Ion transport</keyword>
<evidence type="ECO:0008006" key="16">
    <source>
        <dbReference type="Google" id="ProtNLM"/>
    </source>
</evidence>
<keyword evidence="6 10" id="KW-1133">Transmembrane helix</keyword>
<keyword evidence="4 10" id="KW-0812">Transmembrane</keyword>
<dbReference type="InterPro" id="IPR057290">
    <property type="entry name" value="CHX17_C"/>
</dbReference>
<reference evidence="14 15" key="1">
    <citation type="submission" date="2021-07" db="EMBL/GenBank/DDBJ databases">
        <title>The Aristolochia fimbriata genome: insights into angiosperm evolution, floral development and chemical biosynthesis.</title>
        <authorList>
            <person name="Jiao Y."/>
        </authorList>
    </citation>
    <scope>NUCLEOTIDE SEQUENCE [LARGE SCALE GENOMIC DNA]</scope>
    <source>
        <strain evidence="14">IBCAS-2021</strain>
        <tissue evidence="14">Leaf</tissue>
    </source>
</reference>
<feature type="domain" description="Cation/H+ exchanger transmembrane" evidence="11">
    <location>
        <begin position="39"/>
        <end position="411"/>
    </location>
</feature>
<evidence type="ECO:0000256" key="10">
    <source>
        <dbReference type="SAM" id="Phobius"/>
    </source>
</evidence>
<evidence type="ECO:0000256" key="4">
    <source>
        <dbReference type="ARBA" id="ARBA00022692"/>
    </source>
</evidence>
<evidence type="ECO:0000259" key="12">
    <source>
        <dbReference type="Pfam" id="PF23256"/>
    </source>
</evidence>
<feature type="transmembrane region" description="Helical" evidence="10">
    <location>
        <begin position="45"/>
        <end position="63"/>
    </location>
</feature>
<evidence type="ECO:0000313" key="14">
    <source>
        <dbReference type="EMBL" id="KAG9446193.1"/>
    </source>
</evidence>
<evidence type="ECO:0000256" key="9">
    <source>
        <dbReference type="ARBA" id="ARBA00038341"/>
    </source>
</evidence>
<dbReference type="GO" id="GO:0012505">
    <property type="term" value="C:endomembrane system"/>
    <property type="evidence" value="ECO:0007669"/>
    <property type="project" value="TreeGrafter"/>
</dbReference>
<evidence type="ECO:0000256" key="8">
    <source>
        <dbReference type="ARBA" id="ARBA00023136"/>
    </source>
</evidence>
<dbReference type="EMBL" id="JAINDJ010000005">
    <property type="protein sequence ID" value="KAG9446193.1"/>
    <property type="molecule type" value="Genomic_DNA"/>
</dbReference>
<keyword evidence="15" id="KW-1185">Reference proteome</keyword>
<name>A0AAV7EG40_ARIFI</name>
<organism evidence="14 15">
    <name type="scientific">Aristolochia fimbriata</name>
    <name type="common">White veined hardy Dutchman's pipe vine</name>
    <dbReference type="NCBI Taxonomy" id="158543"/>
    <lineage>
        <taxon>Eukaryota</taxon>
        <taxon>Viridiplantae</taxon>
        <taxon>Streptophyta</taxon>
        <taxon>Embryophyta</taxon>
        <taxon>Tracheophyta</taxon>
        <taxon>Spermatophyta</taxon>
        <taxon>Magnoliopsida</taxon>
        <taxon>Magnoliidae</taxon>
        <taxon>Piperales</taxon>
        <taxon>Aristolochiaceae</taxon>
        <taxon>Aristolochia</taxon>
    </lineage>
</organism>